<protein>
    <submittedName>
        <fullName evidence="2">Uncharacterized protein</fullName>
    </submittedName>
</protein>
<dbReference type="PANTHER" id="PTHR38493">
    <property type="entry name" value="CHROMOSOME 1 OPEN READING FRAME 167"/>
    <property type="match status" value="1"/>
</dbReference>
<evidence type="ECO:0000313" key="3">
    <source>
        <dbReference type="Proteomes" id="UP000593571"/>
    </source>
</evidence>
<proteinExistence type="predicted"/>
<keyword evidence="3" id="KW-1185">Reference proteome</keyword>
<organism evidence="2 3">
    <name type="scientific">Rousettus aegyptiacus</name>
    <name type="common">Egyptian fruit bat</name>
    <name type="synonym">Pteropus aegyptiacus</name>
    <dbReference type="NCBI Taxonomy" id="9407"/>
    <lineage>
        <taxon>Eukaryota</taxon>
        <taxon>Metazoa</taxon>
        <taxon>Chordata</taxon>
        <taxon>Craniata</taxon>
        <taxon>Vertebrata</taxon>
        <taxon>Euteleostomi</taxon>
        <taxon>Mammalia</taxon>
        <taxon>Eutheria</taxon>
        <taxon>Laurasiatheria</taxon>
        <taxon>Chiroptera</taxon>
        <taxon>Yinpterochiroptera</taxon>
        <taxon>Pteropodoidea</taxon>
        <taxon>Pteropodidae</taxon>
        <taxon>Rousettinae</taxon>
        <taxon>Rousettus</taxon>
    </lineage>
</organism>
<accession>A0A7J8K5I4</accession>
<sequence length="523" mass="58146">MKQLQASDGAKATQLPLCQRKAGNMVLHSSGPGRATAHGLGMVAQAPGLPWEQGHGSLQKAGGRLALRRALLLWRRRLSLCQRATSFFQGTQRQELRHTLRVWCWRVWHSGHTSGNAWTASAPEPLGSVPGGEASLGCSSLGKGPFQRLPTTPIPRVNGLAGQQFLQGQYRRWVQVHLQGPQRAVFRGWQQVAARRRHTVARSEQRLLQSHFQAWRGLVRRARTLQAQQRAFRDGLRRRALGAAFAMWREGQAATARAREQRVARASIAHWRSHMQGLRADKQQGRAQAQQAFVAWRGALARCCEARQRAEERAQAQAQAQSQAALCWTLWVRESHLHRLGRAHAARKLSTRVLEAWARSAAQGQVQRVAIARFQQAGLRLLLQTHWAQWRTVLLRVWLEPRAEATQSRRPQATGPVLPGPAQQRFSLGGQRKWRETSWAQRHPPAPVPTSSSGLEAPAGPRAGPLQHQERTAHLRPVPSRPKARWKAAAGPFHNTPSACCPCSLCLSSTSPRPRPAPSGCLV</sequence>
<reference evidence="2 3" key="1">
    <citation type="journal article" date="2020" name="Nature">
        <title>Six reference-quality genomes reveal evolution of bat adaptations.</title>
        <authorList>
            <person name="Jebb D."/>
            <person name="Huang Z."/>
            <person name="Pippel M."/>
            <person name="Hughes G.M."/>
            <person name="Lavrichenko K."/>
            <person name="Devanna P."/>
            <person name="Winkler S."/>
            <person name="Jermiin L.S."/>
            <person name="Skirmuntt E.C."/>
            <person name="Katzourakis A."/>
            <person name="Burkitt-Gray L."/>
            <person name="Ray D.A."/>
            <person name="Sullivan K.A.M."/>
            <person name="Roscito J.G."/>
            <person name="Kirilenko B.M."/>
            <person name="Davalos L.M."/>
            <person name="Corthals A.P."/>
            <person name="Power M.L."/>
            <person name="Jones G."/>
            <person name="Ransome R.D."/>
            <person name="Dechmann D.K.N."/>
            <person name="Locatelli A.G."/>
            <person name="Puechmaille S.J."/>
            <person name="Fedrigo O."/>
            <person name="Jarvis E.D."/>
            <person name="Hiller M."/>
            <person name="Vernes S.C."/>
            <person name="Myers E.W."/>
            <person name="Teeling E.C."/>
        </authorList>
    </citation>
    <scope>NUCLEOTIDE SEQUENCE [LARGE SCALE GENOMIC DNA]</scope>
    <source>
        <strain evidence="2">MRouAeg1</strain>
        <tissue evidence="2">Muscle</tissue>
    </source>
</reference>
<evidence type="ECO:0000313" key="2">
    <source>
        <dbReference type="EMBL" id="KAF6504109.1"/>
    </source>
</evidence>
<dbReference type="InterPro" id="IPR031473">
    <property type="entry name" value="DUF4684"/>
</dbReference>
<dbReference type="PANTHER" id="PTHR38493:SF1">
    <property type="entry name" value="SFI1 SPINDLE BODY DOMAIN-CONTAINING PROTEIN"/>
    <property type="match status" value="1"/>
</dbReference>
<feature type="region of interest" description="Disordered" evidence="1">
    <location>
        <begin position="405"/>
        <end position="481"/>
    </location>
</feature>
<dbReference type="Pfam" id="PF15736">
    <property type="entry name" value="DUF4684"/>
    <property type="match status" value="1"/>
</dbReference>
<dbReference type="AlphaFoldDB" id="A0A7J8K5I4"/>
<gene>
    <name evidence="2" type="ORF">HJG63_001771</name>
</gene>
<comment type="caution">
    <text evidence="2">The sequence shown here is derived from an EMBL/GenBank/DDBJ whole genome shotgun (WGS) entry which is preliminary data.</text>
</comment>
<dbReference type="Proteomes" id="UP000593571">
    <property type="component" value="Unassembled WGS sequence"/>
</dbReference>
<evidence type="ECO:0000256" key="1">
    <source>
        <dbReference type="SAM" id="MobiDB-lite"/>
    </source>
</evidence>
<name>A0A7J8K5I4_ROUAE</name>
<dbReference type="EMBL" id="JACASE010000001">
    <property type="protein sequence ID" value="KAF6504109.1"/>
    <property type="molecule type" value="Genomic_DNA"/>
</dbReference>